<sequence>MLLLVAVVAVVYTATVLVAAEPSYLIPGAILLALVVGYAVVERALTRAHMRRHGNDPMKAMQDEDDWALPSAHLIPDDERPAGDTPEVHDEINPHDLPPDHPGREAAEDQAAAHHETTGNEHGAAGGRFTRRDDATAERTGQRQRM</sequence>
<dbReference type="EMBL" id="CP087164">
    <property type="protein sequence ID" value="UGS33973.1"/>
    <property type="molecule type" value="Genomic_DNA"/>
</dbReference>
<name>A0A9E7BZ17_9ACTN</name>
<evidence type="ECO:0000256" key="1">
    <source>
        <dbReference type="SAM" id="MobiDB-lite"/>
    </source>
</evidence>
<evidence type="ECO:0000313" key="4">
    <source>
        <dbReference type="Proteomes" id="UP001162834"/>
    </source>
</evidence>
<dbReference type="AlphaFoldDB" id="A0A9E7BZ17"/>
<keyword evidence="2" id="KW-0812">Transmembrane</keyword>
<feature type="region of interest" description="Disordered" evidence="1">
    <location>
        <begin position="53"/>
        <end position="146"/>
    </location>
</feature>
<accession>A0A9E7BZ17</accession>
<evidence type="ECO:0000313" key="3">
    <source>
        <dbReference type="EMBL" id="UGS33973.1"/>
    </source>
</evidence>
<feature type="transmembrane region" description="Helical" evidence="2">
    <location>
        <begin position="23"/>
        <end position="41"/>
    </location>
</feature>
<keyword evidence="2" id="KW-1133">Transmembrane helix</keyword>
<feature type="compositionally biased region" description="Basic and acidic residues" evidence="1">
    <location>
        <begin position="130"/>
        <end position="146"/>
    </location>
</feature>
<keyword evidence="2" id="KW-0472">Membrane</keyword>
<dbReference type="KEGG" id="sbae:DSM104329_00340"/>
<dbReference type="Proteomes" id="UP001162834">
    <property type="component" value="Chromosome"/>
</dbReference>
<gene>
    <name evidence="3" type="ORF">DSM104329_00340</name>
</gene>
<proteinExistence type="predicted"/>
<feature type="compositionally biased region" description="Basic and acidic residues" evidence="1">
    <location>
        <begin position="75"/>
        <end position="119"/>
    </location>
</feature>
<protein>
    <submittedName>
        <fullName evidence="3">Uncharacterized protein</fullName>
    </submittedName>
</protein>
<keyword evidence="4" id="KW-1185">Reference proteome</keyword>
<reference evidence="3" key="1">
    <citation type="journal article" date="2022" name="Int. J. Syst. Evol. Microbiol.">
        <title>Pseudomonas aegrilactucae sp. nov. and Pseudomonas morbosilactucae sp. nov., pathogens causing bacterial rot of lettuce in Japan.</title>
        <authorList>
            <person name="Sawada H."/>
            <person name="Fujikawa T."/>
            <person name="Satou M."/>
        </authorList>
    </citation>
    <scope>NUCLEOTIDE SEQUENCE</scope>
    <source>
        <strain evidence="3">0166_1</strain>
    </source>
</reference>
<organism evidence="3 4">
    <name type="scientific">Capillimicrobium parvum</name>
    <dbReference type="NCBI Taxonomy" id="2884022"/>
    <lineage>
        <taxon>Bacteria</taxon>
        <taxon>Bacillati</taxon>
        <taxon>Actinomycetota</taxon>
        <taxon>Thermoleophilia</taxon>
        <taxon>Solirubrobacterales</taxon>
        <taxon>Capillimicrobiaceae</taxon>
        <taxon>Capillimicrobium</taxon>
    </lineage>
</organism>
<evidence type="ECO:0000256" key="2">
    <source>
        <dbReference type="SAM" id="Phobius"/>
    </source>
</evidence>